<sequence>MHRPEDRPAHPTIEQIREVCQPPEIRGRKNSEHWTGDVFTRSLSPYLTRAFVRAGLSANAVTVGMILCGWAAAAALLIPGWWGPLLAAVLAMGQMLLDASDGEVARWTRKMGPRGIFLDRIAHTTTESLVPMAAGFRIALEADPIDWRWAFAGTLLGMLVLWNKSLNDGSRLARVQGGMPLAKEDTGIKVPTVGWVARARRAANLVPIHRAYHSVEQTLVMLALATVGLVAGFNGVAVAVVILLVAAPFVIAGHTLAILTSSQLKVPATPES</sequence>
<dbReference type="InterPro" id="IPR043130">
    <property type="entry name" value="CDP-OH_PTrfase_TM_dom"/>
</dbReference>
<proteinExistence type="predicted"/>
<evidence type="ECO:0000256" key="1">
    <source>
        <dbReference type="SAM" id="Phobius"/>
    </source>
</evidence>
<keyword evidence="2" id="KW-0808">Transferase</keyword>
<evidence type="ECO:0000313" key="3">
    <source>
        <dbReference type="Proteomes" id="UP001157125"/>
    </source>
</evidence>
<protein>
    <submittedName>
        <fullName evidence="2">Transferase</fullName>
    </submittedName>
</protein>
<feature type="transmembrane region" description="Helical" evidence="1">
    <location>
        <begin position="146"/>
        <end position="162"/>
    </location>
</feature>
<organism evidence="2 3">
    <name type="scientific">Demequina litorisediminis</name>
    <dbReference type="NCBI Taxonomy" id="1849022"/>
    <lineage>
        <taxon>Bacteria</taxon>
        <taxon>Bacillati</taxon>
        <taxon>Actinomycetota</taxon>
        <taxon>Actinomycetes</taxon>
        <taxon>Micrococcales</taxon>
        <taxon>Demequinaceae</taxon>
        <taxon>Demequina</taxon>
    </lineage>
</organism>
<comment type="caution">
    <text evidence="2">The sequence shown here is derived from an EMBL/GenBank/DDBJ whole genome shotgun (WGS) entry which is preliminary data.</text>
</comment>
<dbReference type="Gene3D" id="1.20.120.1760">
    <property type="match status" value="1"/>
</dbReference>
<feature type="transmembrane region" description="Helical" evidence="1">
    <location>
        <begin position="219"/>
        <end position="252"/>
    </location>
</feature>
<evidence type="ECO:0000313" key="2">
    <source>
        <dbReference type="EMBL" id="GMA36393.1"/>
    </source>
</evidence>
<accession>A0ABQ6II48</accession>
<keyword evidence="1" id="KW-1133">Transmembrane helix</keyword>
<keyword evidence="1" id="KW-0812">Transmembrane</keyword>
<dbReference type="GO" id="GO:0016740">
    <property type="term" value="F:transferase activity"/>
    <property type="evidence" value="ECO:0007669"/>
    <property type="project" value="UniProtKB-KW"/>
</dbReference>
<dbReference type="RefSeq" id="WP_284328544.1">
    <property type="nucleotide sequence ID" value="NZ_BSUN01000001.1"/>
</dbReference>
<dbReference type="Proteomes" id="UP001157125">
    <property type="component" value="Unassembled WGS sequence"/>
</dbReference>
<keyword evidence="3" id="KW-1185">Reference proteome</keyword>
<gene>
    <name evidence="2" type="ORF">GCM10025876_25970</name>
</gene>
<reference evidence="3" key="1">
    <citation type="journal article" date="2019" name="Int. J. Syst. Evol. Microbiol.">
        <title>The Global Catalogue of Microorganisms (GCM) 10K type strain sequencing project: providing services to taxonomists for standard genome sequencing and annotation.</title>
        <authorList>
            <consortium name="The Broad Institute Genomics Platform"/>
            <consortium name="The Broad Institute Genome Sequencing Center for Infectious Disease"/>
            <person name="Wu L."/>
            <person name="Ma J."/>
        </authorList>
    </citation>
    <scope>NUCLEOTIDE SEQUENCE [LARGE SCALE GENOMIC DNA]</scope>
    <source>
        <strain evidence="3">NBRC 112299</strain>
    </source>
</reference>
<keyword evidence="1" id="KW-0472">Membrane</keyword>
<name>A0ABQ6II48_9MICO</name>
<dbReference type="EMBL" id="BSUN01000001">
    <property type="protein sequence ID" value="GMA36393.1"/>
    <property type="molecule type" value="Genomic_DNA"/>
</dbReference>
<feature type="transmembrane region" description="Helical" evidence="1">
    <location>
        <begin position="50"/>
        <end position="75"/>
    </location>
</feature>